<dbReference type="Proteomes" id="UP000075243">
    <property type="component" value="Unassembled WGS sequence"/>
</dbReference>
<feature type="domain" description="Myb-like" evidence="3">
    <location>
        <begin position="191"/>
        <end position="239"/>
    </location>
</feature>
<dbReference type="GO" id="GO:0005634">
    <property type="term" value="C:nucleus"/>
    <property type="evidence" value="ECO:0007669"/>
    <property type="project" value="UniProtKB-SubCell"/>
</dbReference>
<evidence type="ECO:0000259" key="3">
    <source>
        <dbReference type="PROSITE" id="PS50090"/>
    </source>
</evidence>
<dbReference type="PROSITE" id="PS51294">
    <property type="entry name" value="HTH_MYB"/>
    <property type="match status" value="1"/>
</dbReference>
<dbReference type="InterPro" id="IPR017930">
    <property type="entry name" value="Myb_dom"/>
</dbReference>
<dbReference type="SUPFAM" id="SSF46689">
    <property type="entry name" value="Homeodomain-like"/>
    <property type="match status" value="1"/>
</dbReference>
<evidence type="ECO:0000313" key="5">
    <source>
        <dbReference type="EMBL" id="KYP47243.1"/>
    </source>
</evidence>
<feature type="domain" description="HTH myb-type" evidence="4">
    <location>
        <begin position="191"/>
        <end position="225"/>
    </location>
</feature>
<dbReference type="PROSITE" id="PS50090">
    <property type="entry name" value="MYB_LIKE"/>
    <property type="match status" value="1"/>
</dbReference>
<evidence type="ECO:0000256" key="1">
    <source>
        <dbReference type="ARBA" id="ARBA00004123"/>
    </source>
</evidence>
<gene>
    <name evidence="5" type="ORF">KK1_031115</name>
</gene>
<dbReference type="Gene3D" id="1.10.10.60">
    <property type="entry name" value="Homeodomain-like"/>
    <property type="match status" value="1"/>
</dbReference>
<comment type="subcellular location">
    <subcellularLocation>
        <location evidence="1">Nucleus</location>
    </subcellularLocation>
</comment>
<name>A0A151RXH8_CAJCA</name>
<proteinExistence type="predicted"/>
<dbReference type="Pfam" id="PF00249">
    <property type="entry name" value="Myb_DNA-binding"/>
    <property type="match status" value="1"/>
</dbReference>
<dbReference type="STRING" id="3821.A0A151RXH8"/>
<dbReference type="CDD" id="cd11660">
    <property type="entry name" value="SANT_TRF"/>
    <property type="match status" value="1"/>
</dbReference>
<dbReference type="Gramene" id="C.cajan_29811.t">
    <property type="protein sequence ID" value="C.cajan_29811.t"/>
    <property type="gene ID" value="C.cajan_29811"/>
</dbReference>
<dbReference type="OMA" id="RHIAYGH"/>
<organism evidence="5 6">
    <name type="scientific">Cajanus cajan</name>
    <name type="common">Pigeon pea</name>
    <name type="synonym">Cajanus indicus</name>
    <dbReference type="NCBI Taxonomy" id="3821"/>
    <lineage>
        <taxon>Eukaryota</taxon>
        <taxon>Viridiplantae</taxon>
        <taxon>Streptophyta</taxon>
        <taxon>Embryophyta</taxon>
        <taxon>Tracheophyta</taxon>
        <taxon>Spermatophyta</taxon>
        <taxon>Magnoliopsida</taxon>
        <taxon>eudicotyledons</taxon>
        <taxon>Gunneridae</taxon>
        <taxon>Pentapetalae</taxon>
        <taxon>rosids</taxon>
        <taxon>fabids</taxon>
        <taxon>Fabales</taxon>
        <taxon>Fabaceae</taxon>
        <taxon>Papilionoideae</taxon>
        <taxon>50 kb inversion clade</taxon>
        <taxon>NPAAA clade</taxon>
        <taxon>indigoferoid/millettioid clade</taxon>
        <taxon>Phaseoleae</taxon>
        <taxon>Cajanus</taxon>
    </lineage>
</organism>
<dbReference type="InterPro" id="IPR001005">
    <property type="entry name" value="SANT/Myb"/>
</dbReference>
<protein>
    <submittedName>
        <fullName evidence="5">Uncharacterized protein</fullName>
    </submittedName>
</protein>
<dbReference type="SMART" id="SM00717">
    <property type="entry name" value="SANT"/>
    <property type="match status" value="1"/>
</dbReference>
<dbReference type="InterPro" id="IPR009057">
    <property type="entry name" value="Homeodomain-like_sf"/>
</dbReference>
<evidence type="ECO:0000259" key="4">
    <source>
        <dbReference type="PROSITE" id="PS51294"/>
    </source>
</evidence>
<evidence type="ECO:0000256" key="2">
    <source>
        <dbReference type="ARBA" id="ARBA00023242"/>
    </source>
</evidence>
<reference evidence="5" key="1">
    <citation type="journal article" date="2012" name="Nat. Biotechnol.">
        <title>Draft genome sequence of pigeonpea (Cajanus cajan), an orphan legume crop of resource-poor farmers.</title>
        <authorList>
            <person name="Varshney R.K."/>
            <person name="Chen W."/>
            <person name="Li Y."/>
            <person name="Bharti A.K."/>
            <person name="Saxena R.K."/>
            <person name="Schlueter J.A."/>
            <person name="Donoghue M.T."/>
            <person name="Azam S."/>
            <person name="Fan G."/>
            <person name="Whaley A.M."/>
            <person name="Farmer A.D."/>
            <person name="Sheridan J."/>
            <person name="Iwata A."/>
            <person name="Tuteja R."/>
            <person name="Penmetsa R.V."/>
            <person name="Wu W."/>
            <person name="Upadhyaya H.D."/>
            <person name="Yang S.P."/>
            <person name="Shah T."/>
            <person name="Saxena K.B."/>
            <person name="Michael T."/>
            <person name="McCombie W.R."/>
            <person name="Yang B."/>
            <person name="Zhang G."/>
            <person name="Yang H."/>
            <person name="Wang J."/>
            <person name="Spillane C."/>
            <person name="Cook D.R."/>
            <person name="May G.D."/>
            <person name="Xu X."/>
            <person name="Jackson S.A."/>
        </authorList>
    </citation>
    <scope>NUCLEOTIDE SEQUENCE [LARGE SCALE GENOMIC DNA]</scope>
</reference>
<accession>A0A151RXH8</accession>
<keyword evidence="2" id="KW-0539">Nucleus</keyword>
<dbReference type="EMBL" id="KQ483533">
    <property type="protein sequence ID" value="KYP47243.1"/>
    <property type="molecule type" value="Genomic_DNA"/>
</dbReference>
<sequence length="250" mass="28084">MTKKQTKVPFSKEDAASLLQRYDAETVLVMLQELANHPHSKFDWEELVAKTTTGISDAREYQMLWRHIAYGHSFTENENEDAPLDDDSDLECEREALPRVNKETAAACVKVMISSFKLNECISTSSVIQAPLTINVPVLDSTTIAKESSQSSNLRTQETEIIFPVTVKRKPLPPNIRAVETGGGLVSSDTSIKKKRSAWSEEEDMQLRAAVQKWGEGNWAHMAKRDDFPIKRSTSQLCKVIFPALNCELI</sequence>
<keyword evidence="6" id="KW-1185">Reference proteome</keyword>
<dbReference type="PANTHER" id="PTHR47206">
    <property type="entry name" value="HOMEODOMAIN-LIKE SUPERFAMILY PROTEIN"/>
    <property type="match status" value="1"/>
</dbReference>
<evidence type="ECO:0000313" key="6">
    <source>
        <dbReference type="Proteomes" id="UP000075243"/>
    </source>
</evidence>
<dbReference type="PANTHER" id="PTHR47206:SF1">
    <property type="entry name" value="HOMEODOMAIN-LIKE SUPERFAMILY PROTEIN"/>
    <property type="match status" value="1"/>
</dbReference>
<dbReference type="AlphaFoldDB" id="A0A151RXH8"/>